<evidence type="ECO:0000313" key="3">
    <source>
        <dbReference type="Proteomes" id="UP000001058"/>
    </source>
</evidence>
<feature type="compositionally biased region" description="Polar residues" evidence="1">
    <location>
        <begin position="68"/>
        <end position="82"/>
    </location>
</feature>
<reference evidence="2 3" key="1">
    <citation type="journal article" date="2010" name="Science">
        <title>Genomic analysis of organismal complexity in the multicellular green alga Volvox carteri.</title>
        <authorList>
            <person name="Prochnik S.E."/>
            <person name="Umen J."/>
            <person name="Nedelcu A.M."/>
            <person name="Hallmann A."/>
            <person name="Miller S.M."/>
            <person name="Nishii I."/>
            <person name="Ferris P."/>
            <person name="Kuo A."/>
            <person name="Mitros T."/>
            <person name="Fritz-Laylin L.K."/>
            <person name="Hellsten U."/>
            <person name="Chapman J."/>
            <person name="Simakov O."/>
            <person name="Rensing S.A."/>
            <person name="Terry A."/>
            <person name="Pangilinan J."/>
            <person name="Kapitonov V."/>
            <person name="Jurka J."/>
            <person name="Salamov A."/>
            <person name="Shapiro H."/>
            <person name="Schmutz J."/>
            <person name="Grimwood J."/>
            <person name="Lindquist E."/>
            <person name="Lucas S."/>
            <person name="Grigoriev I.V."/>
            <person name="Schmitt R."/>
            <person name="Kirk D."/>
            <person name="Rokhsar D.S."/>
        </authorList>
    </citation>
    <scope>NUCLEOTIDE SEQUENCE [LARGE SCALE GENOMIC DNA]</scope>
    <source>
        <strain evidence="3">f. Nagariensis / Eve</strain>
    </source>
</reference>
<dbReference type="Proteomes" id="UP000001058">
    <property type="component" value="Unassembled WGS sequence"/>
</dbReference>
<keyword evidence="3" id="KW-1185">Reference proteome</keyword>
<dbReference type="KEGG" id="vcn:VOLCADRAFT_98626"/>
<feature type="region of interest" description="Disordered" evidence="1">
    <location>
        <begin position="58"/>
        <end position="88"/>
    </location>
</feature>
<organism evidence="3">
    <name type="scientific">Volvox carteri f. nagariensis</name>
    <dbReference type="NCBI Taxonomy" id="3068"/>
    <lineage>
        <taxon>Eukaryota</taxon>
        <taxon>Viridiplantae</taxon>
        <taxon>Chlorophyta</taxon>
        <taxon>core chlorophytes</taxon>
        <taxon>Chlorophyceae</taxon>
        <taxon>CS clade</taxon>
        <taxon>Chlamydomonadales</taxon>
        <taxon>Volvocaceae</taxon>
        <taxon>Volvox</taxon>
    </lineage>
</organism>
<name>D8UFV0_VOLCA</name>
<evidence type="ECO:0000313" key="2">
    <source>
        <dbReference type="EMBL" id="EFJ41443.1"/>
    </source>
</evidence>
<dbReference type="EMBL" id="GL378395">
    <property type="protein sequence ID" value="EFJ41443.1"/>
    <property type="molecule type" value="Genomic_DNA"/>
</dbReference>
<accession>D8UFV0</accession>
<proteinExistence type="predicted"/>
<dbReference type="AlphaFoldDB" id="D8UFV0"/>
<dbReference type="InParanoid" id="D8UFV0"/>
<gene>
    <name evidence="2" type="ORF">VOLCADRAFT_98626</name>
</gene>
<dbReference type="GeneID" id="9626957"/>
<evidence type="ECO:0000256" key="1">
    <source>
        <dbReference type="SAM" id="MobiDB-lite"/>
    </source>
</evidence>
<dbReference type="RefSeq" id="XP_002957549.1">
    <property type="nucleotide sequence ID" value="XM_002957503.1"/>
</dbReference>
<sequence length="182" mass="19565">MYKSSGTLLTRYVTIAARIALSEELMGKKAAISMVAALHWMPYIVVQCSTKVVTQPEGRENTLGYTGPNVSEAASTHRSPSMSVPVGHSPYGSGAINTSLNRARPHRPLKGLKTTMLFSTSSADKLKFSTCLDSGRALQHLLQEPLRPHTAPAGWGPGDLGEAVGELAVDYARTHVYDSWAV</sequence>
<protein>
    <submittedName>
        <fullName evidence="2">Uncharacterized protein</fullName>
    </submittedName>
</protein>